<organism evidence="9 10">
    <name type="scientific">Cladophialophora carrionii</name>
    <dbReference type="NCBI Taxonomy" id="86049"/>
    <lineage>
        <taxon>Eukaryota</taxon>
        <taxon>Fungi</taxon>
        <taxon>Dikarya</taxon>
        <taxon>Ascomycota</taxon>
        <taxon>Pezizomycotina</taxon>
        <taxon>Eurotiomycetes</taxon>
        <taxon>Chaetothyriomycetidae</taxon>
        <taxon>Chaetothyriales</taxon>
        <taxon>Herpotrichiellaceae</taxon>
        <taxon>Cladophialophora</taxon>
    </lineage>
</organism>
<evidence type="ECO:0000256" key="2">
    <source>
        <dbReference type="ARBA" id="ARBA00007841"/>
    </source>
</evidence>
<protein>
    <recommendedName>
        <fullName evidence="7">Ribosomal RNA-processing protein 40</fullName>
    </recommendedName>
</protein>
<sequence length="266" mass="28790">MGTAFPTIILFNRHVGGYIFGMAGLEVLLPGDRISANQIPTSQKRKIGHGLRQEPDTSDFTATIGGLLDVDYRKKTAQIATPDGRYIPKAGDLVIAQVRLSAAESFHLYINAYSPQAILPQLAFEGATKKTRPQLKSNDLVYAKVVSAQKNMEIELSCVNPATGKAEPDGLGPLTGGMVFDVSPGLAERLLKKQGVAALEELGSRLQGGFEIAVGKNGKVWVDCPEAGVKGICAVGRCLREMDENELKDKEQKRLVNRIMNELERG</sequence>
<evidence type="ECO:0000256" key="7">
    <source>
        <dbReference type="ARBA" id="ARBA00030615"/>
    </source>
</evidence>
<evidence type="ECO:0000259" key="8">
    <source>
        <dbReference type="Pfam" id="PF15985"/>
    </source>
</evidence>
<dbReference type="InterPro" id="IPR004088">
    <property type="entry name" value="KH_dom_type_1"/>
</dbReference>
<evidence type="ECO:0000313" key="10">
    <source>
        <dbReference type="Proteomes" id="UP000094526"/>
    </source>
</evidence>
<dbReference type="GO" id="GO:0071051">
    <property type="term" value="P:poly(A)-dependent snoRNA 3'-end processing"/>
    <property type="evidence" value="ECO:0007669"/>
    <property type="project" value="TreeGrafter"/>
</dbReference>
<comment type="caution">
    <text evidence="9">The sequence shown here is derived from an EMBL/GenBank/DDBJ whole genome shotgun (WGS) entry which is preliminary data.</text>
</comment>
<keyword evidence="6" id="KW-0694">RNA-binding</keyword>
<keyword evidence="5" id="KW-0271">Exosome</keyword>
<dbReference type="GO" id="GO:0034475">
    <property type="term" value="P:U4 snRNA 3'-end processing"/>
    <property type="evidence" value="ECO:0007669"/>
    <property type="project" value="TreeGrafter"/>
</dbReference>
<dbReference type="GO" id="GO:0071038">
    <property type="term" value="P:TRAMP-dependent tRNA surveillance pathway"/>
    <property type="evidence" value="ECO:0007669"/>
    <property type="project" value="TreeGrafter"/>
</dbReference>
<dbReference type="OrthoDB" id="340500at2759"/>
<evidence type="ECO:0000256" key="3">
    <source>
        <dbReference type="ARBA" id="ARBA00022490"/>
    </source>
</evidence>
<dbReference type="InterPro" id="IPR036612">
    <property type="entry name" value="KH_dom_type_1_sf"/>
</dbReference>
<dbReference type="CDD" id="cd05790">
    <property type="entry name" value="S1_Rrp40"/>
    <property type="match status" value="1"/>
</dbReference>
<keyword evidence="10" id="KW-1185">Reference proteome</keyword>
<evidence type="ECO:0000256" key="6">
    <source>
        <dbReference type="ARBA" id="ARBA00022884"/>
    </source>
</evidence>
<dbReference type="PANTHER" id="PTHR21321:SF1">
    <property type="entry name" value="EXOSOME COMPLEX COMPONENT RRP40"/>
    <property type="match status" value="1"/>
</dbReference>
<accession>A0A1C1CUI5</accession>
<evidence type="ECO:0000313" key="9">
    <source>
        <dbReference type="EMBL" id="OCT52147.1"/>
    </source>
</evidence>
<dbReference type="Pfam" id="PF21262">
    <property type="entry name" value="RRP40_S1"/>
    <property type="match status" value="1"/>
</dbReference>
<dbReference type="SUPFAM" id="SSF54791">
    <property type="entry name" value="Eukaryotic type KH-domain (KH-domain type I)"/>
    <property type="match status" value="1"/>
</dbReference>
<proteinExistence type="inferred from homology"/>
<dbReference type="GO" id="GO:0000176">
    <property type="term" value="C:nuclear exosome (RNase complex)"/>
    <property type="evidence" value="ECO:0007669"/>
    <property type="project" value="TreeGrafter"/>
</dbReference>
<name>A0A1C1CUI5_9EURO</name>
<dbReference type="InterPro" id="IPR026699">
    <property type="entry name" value="Exosome_RNA_bind1/RRP40/RRP4"/>
</dbReference>
<dbReference type="GO" id="GO:0071034">
    <property type="term" value="P:CUT catabolic process"/>
    <property type="evidence" value="ECO:0007669"/>
    <property type="project" value="TreeGrafter"/>
</dbReference>
<dbReference type="PANTHER" id="PTHR21321">
    <property type="entry name" value="PNAS-3 RELATED"/>
    <property type="match status" value="1"/>
</dbReference>
<dbReference type="GO" id="GO:0005730">
    <property type="term" value="C:nucleolus"/>
    <property type="evidence" value="ECO:0007669"/>
    <property type="project" value="UniProtKB-SubCell"/>
</dbReference>
<dbReference type="Gene3D" id="2.40.50.140">
    <property type="entry name" value="Nucleic acid-binding proteins"/>
    <property type="match status" value="1"/>
</dbReference>
<dbReference type="Proteomes" id="UP000094526">
    <property type="component" value="Unassembled WGS sequence"/>
</dbReference>
<dbReference type="EMBL" id="LGRB01000009">
    <property type="protein sequence ID" value="OCT52147.1"/>
    <property type="molecule type" value="Genomic_DNA"/>
</dbReference>
<dbReference type="FunFam" id="2.40.50.140:FF:000127">
    <property type="entry name" value="Exosome complex component RRP40"/>
    <property type="match status" value="1"/>
</dbReference>
<dbReference type="GO" id="GO:0000467">
    <property type="term" value="P:exonucleolytic trimming to generate mature 3'-end of 5.8S rRNA from tricistronic rRNA transcript (SSU-rRNA, 5.8S rRNA, LSU-rRNA)"/>
    <property type="evidence" value="ECO:0007669"/>
    <property type="project" value="TreeGrafter"/>
</dbReference>
<dbReference type="eggNOG" id="KOG1004">
    <property type="taxonomic scope" value="Eukaryota"/>
</dbReference>
<dbReference type="GO" id="GO:0071035">
    <property type="term" value="P:nuclear polyadenylation-dependent rRNA catabolic process"/>
    <property type="evidence" value="ECO:0007669"/>
    <property type="project" value="TreeGrafter"/>
</dbReference>
<feature type="domain" description="K Homology" evidence="8">
    <location>
        <begin position="177"/>
        <end position="227"/>
    </location>
</feature>
<reference evidence="10" key="1">
    <citation type="submission" date="2015-07" db="EMBL/GenBank/DDBJ databases">
        <authorList>
            <person name="Teixeira M.M."/>
            <person name="Souza R.C."/>
            <person name="Almeida L.G."/>
            <person name="Vicente V.A."/>
            <person name="de Hoog S."/>
            <person name="Bocca A.L."/>
            <person name="de Almeida S.R."/>
            <person name="Vasconcelos A.T."/>
            <person name="Felipe M.S."/>
        </authorList>
    </citation>
    <scope>NUCLEOTIDE SEQUENCE [LARGE SCALE GENOMIC DNA]</scope>
    <source>
        <strain evidence="10">KSF</strain>
    </source>
</reference>
<dbReference type="GO" id="GO:0003723">
    <property type="term" value="F:RNA binding"/>
    <property type="evidence" value="ECO:0007669"/>
    <property type="project" value="UniProtKB-KW"/>
</dbReference>
<dbReference type="AlphaFoldDB" id="A0A1C1CUI5"/>
<evidence type="ECO:0000256" key="5">
    <source>
        <dbReference type="ARBA" id="ARBA00022835"/>
    </source>
</evidence>
<dbReference type="InterPro" id="IPR012340">
    <property type="entry name" value="NA-bd_OB-fold"/>
</dbReference>
<dbReference type="VEuPathDB" id="FungiDB:CLCR_11380"/>
<evidence type="ECO:0000256" key="4">
    <source>
        <dbReference type="ARBA" id="ARBA00022552"/>
    </source>
</evidence>
<dbReference type="Pfam" id="PF15985">
    <property type="entry name" value="KH_6"/>
    <property type="match status" value="1"/>
</dbReference>
<keyword evidence="3" id="KW-0963">Cytoplasm</keyword>
<comment type="similarity">
    <text evidence="2">Belongs to the RRP40 family.</text>
</comment>
<evidence type="ECO:0000256" key="1">
    <source>
        <dbReference type="ARBA" id="ARBA00004604"/>
    </source>
</evidence>
<gene>
    <name evidence="9" type="primary">RRP40</name>
    <name evidence="9" type="ORF">CLCR_11380</name>
</gene>
<dbReference type="STRING" id="86049.A0A1C1CUI5"/>
<dbReference type="InterPro" id="IPR037319">
    <property type="entry name" value="Rrp40_S1"/>
</dbReference>
<dbReference type="GO" id="GO:0000177">
    <property type="term" value="C:cytoplasmic exosome (RNase complex)"/>
    <property type="evidence" value="ECO:0007669"/>
    <property type="project" value="TreeGrafter"/>
</dbReference>
<dbReference type="SUPFAM" id="SSF50249">
    <property type="entry name" value="Nucleic acid-binding proteins"/>
    <property type="match status" value="1"/>
</dbReference>
<dbReference type="VEuPathDB" id="FungiDB:G647_06007"/>
<keyword evidence="4" id="KW-0698">rRNA processing</keyword>
<comment type="subcellular location">
    <subcellularLocation>
        <location evidence="1">Nucleus</location>
        <location evidence="1">Nucleolus</location>
    </subcellularLocation>
</comment>
<dbReference type="Gene3D" id="3.30.1370.10">
    <property type="entry name" value="K Homology domain, type 1"/>
    <property type="match status" value="1"/>
</dbReference>